<gene>
    <name evidence="3" type="ORF">KV110_07205</name>
</gene>
<reference evidence="3 4" key="1">
    <citation type="submission" date="2021-07" db="EMBL/GenBank/DDBJ databases">
        <title>Whole Genome Sequence of Nocardia Iowensis.</title>
        <authorList>
            <person name="Lamm A."/>
            <person name="Collins-Fairclough A.M."/>
            <person name="Bunk B."/>
            <person name="Sproer C."/>
        </authorList>
    </citation>
    <scope>NUCLEOTIDE SEQUENCE [LARGE SCALE GENOMIC DNA]</scope>
    <source>
        <strain evidence="3 4">NRRL 5646</strain>
    </source>
</reference>
<accession>A0ABX8RWW7</accession>
<dbReference type="EMBL" id="CP078145">
    <property type="protein sequence ID" value="QXN92895.1"/>
    <property type="molecule type" value="Genomic_DNA"/>
</dbReference>
<proteinExistence type="predicted"/>
<sequence>MGENLPVRTQFTQELIALTNDLTLMCRLTHDAAERVTDALVGADLTATYEVFALDERLQTMYSACEARTVVLLALQAPVARDLRHVVTAIQIATELSHIGALVSRVADQVYQSHPGHVAPQGILDVLAAMGRLAADRTALSGRAVATGHQEPPGEQDPGVHAMEVLHKQLHSALAAAAPSQPTTAAITIALLANHLERCVDHTARIDRLIRFLDTGIPPTAQPTDNP</sequence>
<dbReference type="Pfam" id="PF01895">
    <property type="entry name" value="PhoU"/>
    <property type="match status" value="1"/>
</dbReference>
<evidence type="ECO:0000256" key="1">
    <source>
        <dbReference type="ARBA" id="ARBA00022592"/>
    </source>
</evidence>
<dbReference type="PANTHER" id="PTHR42930:SF3">
    <property type="entry name" value="PHOSPHATE-SPECIFIC TRANSPORT SYSTEM ACCESSORY PROTEIN PHOU"/>
    <property type="match status" value="1"/>
</dbReference>
<dbReference type="PANTHER" id="PTHR42930">
    <property type="entry name" value="PHOSPHATE-SPECIFIC TRANSPORT SYSTEM ACCESSORY PROTEIN PHOU"/>
    <property type="match status" value="1"/>
</dbReference>
<organism evidence="3 4">
    <name type="scientific">Nocardia iowensis</name>
    <dbReference type="NCBI Taxonomy" id="204891"/>
    <lineage>
        <taxon>Bacteria</taxon>
        <taxon>Bacillati</taxon>
        <taxon>Actinomycetota</taxon>
        <taxon>Actinomycetes</taxon>
        <taxon>Mycobacteriales</taxon>
        <taxon>Nocardiaceae</taxon>
        <taxon>Nocardia</taxon>
    </lineage>
</organism>
<protein>
    <submittedName>
        <fullName evidence="3">Phosphate uptake regulator, PhoU</fullName>
    </submittedName>
</protein>
<keyword evidence="4" id="KW-1185">Reference proteome</keyword>
<evidence type="ECO:0000259" key="2">
    <source>
        <dbReference type="Pfam" id="PF01895"/>
    </source>
</evidence>
<name>A0ABX8RWW7_NOCIO</name>
<dbReference type="InterPro" id="IPR028366">
    <property type="entry name" value="PhoU"/>
</dbReference>
<keyword evidence="1" id="KW-0592">Phosphate transport</keyword>
<dbReference type="Proteomes" id="UP000694257">
    <property type="component" value="Chromosome"/>
</dbReference>
<evidence type="ECO:0000313" key="4">
    <source>
        <dbReference type="Proteomes" id="UP000694257"/>
    </source>
</evidence>
<dbReference type="InterPro" id="IPR026022">
    <property type="entry name" value="PhoU_dom"/>
</dbReference>
<feature type="domain" description="PhoU" evidence="2">
    <location>
        <begin position="23"/>
        <end position="110"/>
    </location>
</feature>
<evidence type="ECO:0000313" key="3">
    <source>
        <dbReference type="EMBL" id="QXN92895.1"/>
    </source>
</evidence>
<keyword evidence="1" id="KW-0813">Transport</keyword>